<reference evidence="2" key="1">
    <citation type="submission" date="2022-10" db="EMBL/GenBank/DDBJ databases">
        <title>Luteolibacter sp. GHJ8, whole genome shotgun sequencing project.</title>
        <authorList>
            <person name="Zhao G."/>
            <person name="Shen L."/>
        </authorList>
    </citation>
    <scope>NUCLEOTIDE SEQUENCE</scope>
    <source>
        <strain evidence="2">GHJ8</strain>
    </source>
</reference>
<dbReference type="EMBL" id="JAPDDR010000020">
    <property type="protein sequence ID" value="MCW1916855.1"/>
    <property type="molecule type" value="Genomic_DNA"/>
</dbReference>
<gene>
    <name evidence="2" type="ORF">OJ996_24920</name>
</gene>
<comment type="caution">
    <text evidence="2">The sequence shown here is derived from an EMBL/GenBank/DDBJ whole genome shotgun (WGS) entry which is preliminary data.</text>
</comment>
<evidence type="ECO:0000313" key="3">
    <source>
        <dbReference type="Proteomes" id="UP001165653"/>
    </source>
</evidence>
<accession>A0ABT3GAL1</accession>
<feature type="chain" id="PRO_5045052995" evidence="1">
    <location>
        <begin position="20"/>
        <end position="262"/>
    </location>
</feature>
<dbReference type="Proteomes" id="UP001165653">
    <property type="component" value="Unassembled WGS sequence"/>
</dbReference>
<keyword evidence="1" id="KW-0732">Signal</keyword>
<evidence type="ECO:0000313" key="2">
    <source>
        <dbReference type="EMBL" id="MCW1916855.1"/>
    </source>
</evidence>
<sequence length="262" mass="29304">MRWFAGMLLSLALCRLVAARELPPELAGATENHARAVKAVDASRQAALESLKRNFVSSLAAAEMQASKRGEVSKAAMLLKLRSSIQAGSEDRRPLNGMSAGQRRRQMGYFDSLDRIERSFDSRYKEADAAYLKELREIETPLPEDSELRDVIAGLRKKLGGSGDGAGRKLVAAYFDNTEWLWKGDPTQVWKFLPGGRIVTKNSVSGHLRWRITGTDTFVITEGGSDMWEFTMDFETMSVDGQRVTNRKNTATLAFWRRIPGR</sequence>
<evidence type="ECO:0000256" key="1">
    <source>
        <dbReference type="SAM" id="SignalP"/>
    </source>
</evidence>
<protein>
    <submittedName>
        <fullName evidence="2">Uncharacterized protein</fullName>
    </submittedName>
</protein>
<feature type="signal peptide" evidence="1">
    <location>
        <begin position="1"/>
        <end position="19"/>
    </location>
</feature>
<dbReference type="RefSeq" id="WP_264516474.1">
    <property type="nucleotide sequence ID" value="NZ_JAPDDR010000020.1"/>
</dbReference>
<organism evidence="2 3">
    <name type="scientific">Luteolibacter rhizosphaerae</name>
    <dbReference type="NCBI Taxonomy" id="2989719"/>
    <lineage>
        <taxon>Bacteria</taxon>
        <taxon>Pseudomonadati</taxon>
        <taxon>Verrucomicrobiota</taxon>
        <taxon>Verrucomicrobiia</taxon>
        <taxon>Verrucomicrobiales</taxon>
        <taxon>Verrucomicrobiaceae</taxon>
        <taxon>Luteolibacter</taxon>
    </lineage>
</organism>
<keyword evidence="3" id="KW-1185">Reference proteome</keyword>
<name>A0ABT3GAL1_9BACT</name>
<proteinExistence type="predicted"/>